<keyword evidence="8 11" id="KW-0648">Protein biosynthesis</keyword>
<dbReference type="EC" id="6.1.1.14" evidence="11"/>
<sequence>MSDFLLELRSEEIPARMQAGARAELEKLFRAQMQAAGVIAGEVTVWSTPRRLALIARDLPDATEAVREETKGPRTSAPPQALEGFLRKTGLSREQLEDRDGVLFAVVEKPGRAVREVLAEAVPAIVRAFSWPKSMRWGNASVSTESPRWVRPLSGIVAILGEDLVECDVAGVPSGYATVGHRFHHPGAITIGGAHDYAAKLRACHVLVDHAEREALVRDGAAQVAADAGLVLVADEGLVVENAGLTEWPVPLLGRFDPAFLEVPPEVIQLTARVNQKYFVCQDAAGKLADAFVCTANIEAKDGGAAIVDGNRKVLAARLSDARFFWNQDRKMPLASQAEKLARITFHEKLGTLADKVERVAKLARWLAEEGVVPGADPDLVEQAARLAKADLVTEMVGEFPELQGLMGGYYAAAEGLPAEVAAAIRDHYKPVGQADDVPTAPLTVAVALADKLDTLRSFFAIDEKPTGSKDPFALRRAALGVIRIVQGNGLRMGIGDGDLLAFFADRLKVQQREAGVRHDLIDAVFALGGEDDIVRLLNRVEALQAFVGTEDGANLLAGYKRAANILKKEGWHGRESEIAQTGEEDPLAVVDDPDLKAVVDAKMAQIHDQREGHVPEPAEAALTAALDAAEPQAEQAVAAEDFAGAMAALATLRAPIDRFFDEVTVNDPDRNKRSARLELLARFRAAVHNVADFGKIEG</sequence>
<organism evidence="13 14">
    <name type="scientific">Croceibacterium mercuriale</name>
    <dbReference type="NCBI Taxonomy" id="1572751"/>
    <lineage>
        <taxon>Bacteria</taxon>
        <taxon>Pseudomonadati</taxon>
        <taxon>Pseudomonadota</taxon>
        <taxon>Alphaproteobacteria</taxon>
        <taxon>Sphingomonadales</taxon>
        <taxon>Erythrobacteraceae</taxon>
        <taxon>Croceibacterium</taxon>
    </lineage>
</organism>
<evidence type="ECO:0000256" key="5">
    <source>
        <dbReference type="ARBA" id="ARBA00022598"/>
    </source>
</evidence>
<comment type="subunit">
    <text evidence="3 11">Tetramer of two alpha and two beta subunits.</text>
</comment>
<dbReference type="GO" id="GO:0004814">
    <property type="term" value="F:arginine-tRNA ligase activity"/>
    <property type="evidence" value="ECO:0007669"/>
    <property type="project" value="InterPro"/>
</dbReference>
<evidence type="ECO:0000313" key="13">
    <source>
        <dbReference type="EMBL" id="KHL26774.1"/>
    </source>
</evidence>
<comment type="caution">
    <text evidence="13">The sequence shown here is derived from an EMBL/GenBank/DDBJ whole genome shotgun (WGS) entry which is preliminary data.</text>
</comment>
<feature type="domain" description="DALR anticodon binding" evidence="12">
    <location>
        <begin position="609"/>
        <end position="690"/>
    </location>
</feature>
<dbReference type="STRING" id="1572751.PK98_05545"/>
<reference evidence="13 14" key="1">
    <citation type="submission" date="2014-11" db="EMBL/GenBank/DDBJ databases">
        <title>Draft genome sequence of Kirrobacter mercurialis.</title>
        <authorList>
            <person name="Coil D.A."/>
            <person name="Eisen J.A."/>
        </authorList>
    </citation>
    <scope>NUCLEOTIDE SEQUENCE [LARGE SCALE GENOMIC DNA]</scope>
    <source>
        <strain evidence="13 14">Coronado</strain>
    </source>
</reference>
<evidence type="ECO:0000256" key="4">
    <source>
        <dbReference type="ARBA" id="ARBA00022490"/>
    </source>
</evidence>
<comment type="similarity">
    <text evidence="2 11">Belongs to the class-II aminoacyl-tRNA synthetase family.</text>
</comment>
<dbReference type="GO" id="GO:0005829">
    <property type="term" value="C:cytosol"/>
    <property type="evidence" value="ECO:0007669"/>
    <property type="project" value="TreeGrafter"/>
</dbReference>
<keyword evidence="7 11" id="KW-0067">ATP-binding</keyword>
<evidence type="ECO:0000256" key="7">
    <source>
        <dbReference type="ARBA" id="ARBA00022840"/>
    </source>
</evidence>
<name>A0A0B2BZC6_9SPHN</name>
<dbReference type="OrthoDB" id="9775440at2"/>
<evidence type="ECO:0000256" key="10">
    <source>
        <dbReference type="ARBA" id="ARBA00047937"/>
    </source>
</evidence>
<dbReference type="NCBIfam" id="TIGR00211">
    <property type="entry name" value="glyS"/>
    <property type="match status" value="1"/>
</dbReference>
<dbReference type="PANTHER" id="PTHR30075:SF2">
    <property type="entry name" value="GLYCINE--TRNA LIGASE, CHLOROPLASTIC_MITOCHONDRIAL 2"/>
    <property type="match status" value="1"/>
</dbReference>
<accession>A0A0B2BZC6</accession>
<keyword evidence="14" id="KW-1185">Reference proteome</keyword>
<dbReference type="GO" id="GO:0004820">
    <property type="term" value="F:glycine-tRNA ligase activity"/>
    <property type="evidence" value="ECO:0007669"/>
    <property type="project" value="UniProtKB-UniRule"/>
</dbReference>
<dbReference type="PANTHER" id="PTHR30075">
    <property type="entry name" value="GLYCYL-TRNA SYNTHETASE"/>
    <property type="match status" value="1"/>
</dbReference>
<evidence type="ECO:0000313" key="14">
    <source>
        <dbReference type="Proteomes" id="UP000030988"/>
    </source>
</evidence>
<dbReference type="GO" id="GO:0006426">
    <property type="term" value="P:glycyl-tRNA aminoacylation"/>
    <property type="evidence" value="ECO:0007669"/>
    <property type="project" value="UniProtKB-UniRule"/>
</dbReference>
<evidence type="ECO:0000256" key="6">
    <source>
        <dbReference type="ARBA" id="ARBA00022741"/>
    </source>
</evidence>
<keyword evidence="6 11" id="KW-0547">Nucleotide-binding</keyword>
<dbReference type="InterPro" id="IPR008909">
    <property type="entry name" value="DALR_anticod-bd"/>
</dbReference>
<dbReference type="Pfam" id="PF05746">
    <property type="entry name" value="DALR_1"/>
    <property type="match status" value="1"/>
</dbReference>
<evidence type="ECO:0000256" key="8">
    <source>
        <dbReference type="ARBA" id="ARBA00022917"/>
    </source>
</evidence>
<evidence type="ECO:0000256" key="9">
    <source>
        <dbReference type="ARBA" id="ARBA00023146"/>
    </source>
</evidence>
<gene>
    <name evidence="11" type="primary">glyS</name>
    <name evidence="13" type="ORF">PK98_05545</name>
</gene>
<dbReference type="Proteomes" id="UP000030988">
    <property type="component" value="Unassembled WGS sequence"/>
</dbReference>
<comment type="catalytic activity">
    <reaction evidence="10 11">
        <text>tRNA(Gly) + glycine + ATP = glycyl-tRNA(Gly) + AMP + diphosphate</text>
        <dbReference type="Rhea" id="RHEA:16013"/>
        <dbReference type="Rhea" id="RHEA-COMP:9664"/>
        <dbReference type="Rhea" id="RHEA-COMP:9683"/>
        <dbReference type="ChEBI" id="CHEBI:30616"/>
        <dbReference type="ChEBI" id="CHEBI:33019"/>
        <dbReference type="ChEBI" id="CHEBI:57305"/>
        <dbReference type="ChEBI" id="CHEBI:78442"/>
        <dbReference type="ChEBI" id="CHEBI:78522"/>
        <dbReference type="ChEBI" id="CHEBI:456215"/>
        <dbReference type="EC" id="6.1.1.14"/>
    </reaction>
</comment>
<dbReference type="Pfam" id="PF02092">
    <property type="entry name" value="tRNA_synt_2f"/>
    <property type="match status" value="1"/>
</dbReference>
<protein>
    <recommendedName>
        <fullName evidence="11">Glycine--tRNA ligase beta subunit</fullName>
        <ecNumber evidence="11">6.1.1.14</ecNumber>
    </recommendedName>
    <alternativeName>
        <fullName evidence="11">Glycyl-tRNA synthetase beta subunit</fullName>
        <shortName evidence="11">GlyRS</shortName>
    </alternativeName>
</protein>
<dbReference type="AlphaFoldDB" id="A0A0B2BZC6"/>
<evidence type="ECO:0000256" key="11">
    <source>
        <dbReference type="HAMAP-Rule" id="MF_00255"/>
    </source>
</evidence>
<dbReference type="InterPro" id="IPR015944">
    <property type="entry name" value="Gly-tRNA-synth_bsu"/>
</dbReference>
<dbReference type="GO" id="GO:0006420">
    <property type="term" value="P:arginyl-tRNA aminoacylation"/>
    <property type="evidence" value="ECO:0007669"/>
    <property type="project" value="InterPro"/>
</dbReference>
<keyword evidence="9 11" id="KW-0030">Aminoacyl-tRNA synthetase</keyword>
<proteinExistence type="inferred from homology"/>
<evidence type="ECO:0000259" key="12">
    <source>
        <dbReference type="Pfam" id="PF05746"/>
    </source>
</evidence>
<dbReference type="RefSeq" id="WP_039096284.1">
    <property type="nucleotide sequence ID" value="NZ_JTDN01000001.1"/>
</dbReference>
<evidence type="ECO:0000256" key="1">
    <source>
        <dbReference type="ARBA" id="ARBA00004496"/>
    </source>
</evidence>
<dbReference type="HAMAP" id="MF_00255">
    <property type="entry name" value="Gly_tRNA_synth_beta"/>
    <property type="match status" value="1"/>
</dbReference>
<evidence type="ECO:0000256" key="2">
    <source>
        <dbReference type="ARBA" id="ARBA00008226"/>
    </source>
</evidence>
<keyword evidence="4 11" id="KW-0963">Cytoplasm</keyword>
<evidence type="ECO:0000256" key="3">
    <source>
        <dbReference type="ARBA" id="ARBA00011209"/>
    </source>
</evidence>
<dbReference type="SUPFAM" id="SSF109604">
    <property type="entry name" value="HD-domain/PDEase-like"/>
    <property type="match status" value="1"/>
</dbReference>
<dbReference type="PROSITE" id="PS50861">
    <property type="entry name" value="AA_TRNA_LIGASE_II_GLYAB"/>
    <property type="match status" value="1"/>
</dbReference>
<dbReference type="PRINTS" id="PR01045">
    <property type="entry name" value="TRNASYNTHGB"/>
</dbReference>
<comment type="subcellular location">
    <subcellularLocation>
        <location evidence="1 11">Cytoplasm</location>
    </subcellularLocation>
</comment>
<dbReference type="InterPro" id="IPR006194">
    <property type="entry name" value="Gly-tRNA-synth_heterodimer"/>
</dbReference>
<dbReference type="GO" id="GO:0005524">
    <property type="term" value="F:ATP binding"/>
    <property type="evidence" value="ECO:0007669"/>
    <property type="project" value="UniProtKB-UniRule"/>
</dbReference>
<dbReference type="EMBL" id="JTDN01000001">
    <property type="protein sequence ID" value="KHL26774.1"/>
    <property type="molecule type" value="Genomic_DNA"/>
</dbReference>
<keyword evidence="5 11" id="KW-0436">Ligase</keyword>